<name>A0A6P1CVX1_9NOCA</name>
<comment type="caution">
    <text evidence="2">The sequence shown here is derived from an EMBL/GenBank/DDBJ whole genome shotgun (WGS) entry which is preliminary data.</text>
</comment>
<dbReference type="RefSeq" id="WP_163848200.1">
    <property type="nucleotide sequence ID" value="NZ_CP107969.1"/>
</dbReference>
<accession>A0A6P1CVX1</accession>
<protein>
    <submittedName>
        <fullName evidence="2">Uncharacterized protein</fullName>
    </submittedName>
</protein>
<dbReference type="EMBL" id="JAAGVB010000090">
    <property type="protein sequence ID" value="NEW36661.1"/>
    <property type="molecule type" value="Genomic_DNA"/>
</dbReference>
<gene>
    <name evidence="2" type="ORF">GV791_29485</name>
</gene>
<reference evidence="2 3" key="1">
    <citation type="submission" date="2020-01" db="EMBL/GenBank/DDBJ databases">
        <title>Genetics and antimicrobial susceptibilities of Nocardia species isolated from the soil; a comparison with species isolated from humans.</title>
        <authorList>
            <person name="Carrasco G."/>
            <person name="Monzon S."/>
            <person name="Sansegundo M."/>
            <person name="Garcia E."/>
            <person name="Garrido N."/>
            <person name="Medina M.J."/>
            <person name="Villalon P."/>
            <person name="Ramirez-Arocha A.C."/>
            <person name="Jimenez P."/>
            <person name="Cuesta I."/>
            <person name="Valdezate S."/>
        </authorList>
    </citation>
    <scope>NUCLEOTIDE SEQUENCE [LARGE SCALE GENOMIC DNA]</scope>
    <source>
        <strain evidence="2 3">CNM20110626</strain>
    </source>
</reference>
<evidence type="ECO:0000313" key="3">
    <source>
        <dbReference type="Proteomes" id="UP000471166"/>
    </source>
</evidence>
<proteinExistence type="predicted"/>
<dbReference type="Proteomes" id="UP000471166">
    <property type="component" value="Unassembled WGS sequence"/>
</dbReference>
<dbReference type="AlphaFoldDB" id="A0A6P1CVX1"/>
<keyword evidence="1" id="KW-1133">Transmembrane helix</keyword>
<evidence type="ECO:0000313" key="2">
    <source>
        <dbReference type="EMBL" id="NEW36661.1"/>
    </source>
</evidence>
<sequence>MATSNVRIVKDADPATETFTALMYGAWYLIVAAAVITHWALLFPMLSLPVAAAIAAGVVWGWPAGVGVAGVAGAGIMLWRLRSPEMFERWVTRRARTRFLTWWRYKLRWAPKLGACGLTVTDGNATHVPRLLSVRIGEHSDRLTLRMLEGQCPADYAQRVDRLEHAFRALECRAHLSGPGTVELVFRRSDALAETVTLPRVDHWTKDKDAA</sequence>
<keyword evidence="1" id="KW-0812">Transmembrane</keyword>
<organism evidence="2 3">
    <name type="scientific">Nocardia cyriacigeorgica</name>
    <dbReference type="NCBI Taxonomy" id="135487"/>
    <lineage>
        <taxon>Bacteria</taxon>
        <taxon>Bacillati</taxon>
        <taxon>Actinomycetota</taxon>
        <taxon>Actinomycetes</taxon>
        <taxon>Mycobacteriales</taxon>
        <taxon>Nocardiaceae</taxon>
        <taxon>Nocardia</taxon>
    </lineage>
</organism>
<keyword evidence="1" id="KW-0472">Membrane</keyword>
<evidence type="ECO:0000256" key="1">
    <source>
        <dbReference type="SAM" id="Phobius"/>
    </source>
</evidence>
<feature type="transmembrane region" description="Helical" evidence="1">
    <location>
        <begin position="21"/>
        <end position="41"/>
    </location>
</feature>
<feature type="transmembrane region" description="Helical" evidence="1">
    <location>
        <begin position="53"/>
        <end position="79"/>
    </location>
</feature>